<dbReference type="SUPFAM" id="SSF53474">
    <property type="entry name" value="alpha/beta-Hydrolases"/>
    <property type="match status" value="1"/>
</dbReference>
<protein>
    <submittedName>
        <fullName evidence="4">Acyl protein thioesterase family</fullName>
    </submittedName>
</protein>
<feature type="domain" description="Phospholipase/carboxylesterase/thioesterase" evidence="3">
    <location>
        <begin position="3"/>
        <end position="214"/>
    </location>
</feature>
<dbReference type="PANTHER" id="PTHR10655:SF17">
    <property type="entry name" value="LYSOPHOSPHOLIPASE-LIKE PROTEIN 1"/>
    <property type="match status" value="1"/>
</dbReference>
<evidence type="ECO:0000259" key="3">
    <source>
        <dbReference type="Pfam" id="PF02230"/>
    </source>
</evidence>
<dbReference type="GO" id="GO:0008474">
    <property type="term" value="F:palmitoyl-(protein) hydrolase activity"/>
    <property type="evidence" value="ECO:0007669"/>
    <property type="project" value="TreeGrafter"/>
</dbReference>
<comment type="similarity">
    <text evidence="1">Belongs to the AB hydrolase superfamily. AB hydrolase 2 family.</text>
</comment>
<dbReference type="AlphaFoldDB" id="A0A9Q0L622"/>
<dbReference type="Pfam" id="PF02230">
    <property type="entry name" value="Abhydrolase_2"/>
    <property type="match status" value="1"/>
</dbReference>
<dbReference type="GO" id="GO:0005737">
    <property type="term" value="C:cytoplasm"/>
    <property type="evidence" value="ECO:0007669"/>
    <property type="project" value="TreeGrafter"/>
</dbReference>
<dbReference type="EMBL" id="JAPDFW010000136">
    <property type="protein sequence ID" value="KAJ5067007.1"/>
    <property type="molecule type" value="Genomic_DNA"/>
</dbReference>
<gene>
    <name evidence="4" type="ORF">M0811_03351</name>
</gene>
<keyword evidence="2" id="KW-0378">Hydrolase</keyword>
<name>A0A9Q0L622_ANAIG</name>
<dbReference type="OMA" id="GLTYPHK"/>
<dbReference type="PANTHER" id="PTHR10655">
    <property type="entry name" value="LYSOPHOSPHOLIPASE-RELATED"/>
    <property type="match status" value="1"/>
</dbReference>
<evidence type="ECO:0000313" key="4">
    <source>
        <dbReference type="EMBL" id="KAJ5067007.1"/>
    </source>
</evidence>
<accession>A0A9Q0L622</accession>
<reference evidence="4" key="1">
    <citation type="submission" date="2022-10" db="EMBL/GenBank/DDBJ databases">
        <title>Novel sulphate-reducing endosymbionts in the free-living metamonad Anaeramoeba.</title>
        <authorList>
            <person name="Jerlstrom-Hultqvist J."/>
            <person name="Cepicka I."/>
            <person name="Gallot-Lavallee L."/>
            <person name="Salas-Leiva D."/>
            <person name="Curtis B.A."/>
            <person name="Zahonova K."/>
            <person name="Pipaliya S."/>
            <person name="Dacks J."/>
            <person name="Roger A.J."/>
        </authorList>
    </citation>
    <scope>NUCLEOTIDE SEQUENCE</scope>
    <source>
        <strain evidence="4">BMAN</strain>
    </source>
</reference>
<organism evidence="4 5">
    <name type="scientific">Anaeramoeba ignava</name>
    <name type="common">Anaerobic marine amoeba</name>
    <dbReference type="NCBI Taxonomy" id="1746090"/>
    <lineage>
        <taxon>Eukaryota</taxon>
        <taxon>Metamonada</taxon>
        <taxon>Anaeramoebidae</taxon>
        <taxon>Anaeramoeba</taxon>
    </lineage>
</organism>
<dbReference type="GO" id="GO:0052689">
    <property type="term" value="F:carboxylic ester hydrolase activity"/>
    <property type="evidence" value="ECO:0007669"/>
    <property type="project" value="TreeGrafter"/>
</dbReference>
<proteinExistence type="inferred from homology"/>
<dbReference type="Proteomes" id="UP001149090">
    <property type="component" value="Unassembled WGS sequence"/>
</dbReference>
<evidence type="ECO:0000256" key="2">
    <source>
        <dbReference type="ARBA" id="ARBA00022801"/>
    </source>
</evidence>
<dbReference type="InterPro" id="IPR003140">
    <property type="entry name" value="PLipase/COase/thioEstase"/>
</dbReference>
<sequence length="219" mass="24961">MDFVIKSKELQKSTMIFLHGLGDVGQSWAPLAYFIQEKIPSMKFIFPTAETRAVTINSGMKMPAWYDLDSLSSRSQKELIGLEESSSRLEKIVKQEKQANSIGSIFVGGFSQGGALALFTSLLRLNQKIDGILGLSCYMPKPHLFPKELRPENKDTSILLCHGDSDPMVLPEWGKSTFNLLKNQNLKIEQKIYPFLQHDINRDELDDIREWIEKRLKNN</sequence>
<dbReference type="InterPro" id="IPR050565">
    <property type="entry name" value="LYPA1-2/EST-like"/>
</dbReference>
<evidence type="ECO:0000313" key="5">
    <source>
        <dbReference type="Proteomes" id="UP001149090"/>
    </source>
</evidence>
<comment type="caution">
    <text evidence="4">The sequence shown here is derived from an EMBL/GenBank/DDBJ whole genome shotgun (WGS) entry which is preliminary data.</text>
</comment>
<dbReference type="OrthoDB" id="2418081at2759"/>
<keyword evidence="5" id="KW-1185">Reference proteome</keyword>
<dbReference type="InterPro" id="IPR029058">
    <property type="entry name" value="AB_hydrolase_fold"/>
</dbReference>
<evidence type="ECO:0000256" key="1">
    <source>
        <dbReference type="ARBA" id="ARBA00006499"/>
    </source>
</evidence>
<dbReference type="Gene3D" id="3.40.50.1820">
    <property type="entry name" value="alpha/beta hydrolase"/>
    <property type="match status" value="1"/>
</dbReference>